<keyword evidence="3" id="KW-1185">Reference proteome</keyword>
<feature type="transmembrane region" description="Helical" evidence="1">
    <location>
        <begin position="15"/>
        <end position="35"/>
    </location>
</feature>
<comment type="caution">
    <text evidence="2">The sequence shown here is derived from an EMBL/GenBank/DDBJ whole genome shotgun (WGS) entry which is preliminary data.</text>
</comment>
<dbReference type="RefSeq" id="WP_046742625.1">
    <property type="nucleotide sequence ID" value="NZ_LBNQ01000040.1"/>
</dbReference>
<gene>
    <name evidence="2" type="ORF">AAV94_12885</name>
</gene>
<keyword evidence="1" id="KW-0812">Transmembrane</keyword>
<accession>A0A0U1PWV7</accession>
<reference evidence="2 3" key="1">
    <citation type="submission" date="2015-05" db="EMBL/GenBank/DDBJ databases">
        <title>Draft genome sequence of Lampropedia sp. CT6, isolated from the microbial mat of a hot water spring, located at Manikaran, India.</title>
        <authorList>
            <person name="Tripathi C."/>
            <person name="Rani P."/>
            <person name="Mahato N.K."/>
            <person name="Lal R."/>
        </authorList>
    </citation>
    <scope>NUCLEOTIDE SEQUENCE [LARGE SCALE GENOMIC DNA]</scope>
    <source>
        <strain evidence="2 3">CT6</strain>
    </source>
</reference>
<feature type="transmembrane region" description="Helical" evidence="1">
    <location>
        <begin position="55"/>
        <end position="78"/>
    </location>
</feature>
<keyword evidence="1" id="KW-0472">Membrane</keyword>
<sequence length="119" mass="13436">MNILPHILDSEQARLWLAIAGLTVVTILTRAFFMIPRRELPMPQWLRRGLRYAPLAALAAVIVPELMATETGTLALSWQDARLWAAPAACGYYYWRRGIMGTIVAGMLVYLPLRLLLGW</sequence>
<proteinExistence type="predicted"/>
<dbReference type="InterPro" id="IPR008407">
    <property type="entry name" value="Brnchd-chn_aa_trnsp_AzlD"/>
</dbReference>
<evidence type="ECO:0000313" key="2">
    <source>
        <dbReference type="EMBL" id="KKW66961.1"/>
    </source>
</evidence>
<organism evidence="2 3">
    <name type="scientific">Lampropedia cohaerens</name>
    <dbReference type="NCBI Taxonomy" id="1610491"/>
    <lineage>
        <taxon>Bacteria</taxon>
        <taxon>Pseudomonadati</taxon>
        <taxon>Pseudomonadota</taxon>
        <taxon>Betaproteobacteria</taxon>
        <taxon>Burkholderiales</taxon>
        <taxon>Comamonadaceae</taxon>
        <taxon>Lampropedia</taxon>
    </lineage>
</organism>
<dbReference type="AlphaFoldDB" id="A0A0U1PWV7"/>
<name>A0A0U1PWV7_9BURK</name>
<evidence type="ECO:0000256" key="1">
    <source>
        <dbReference type="SAM" id="Phobius"/>
    </source>
</evidence>
<dbReference type="EMBL" id="LBNQ01000040">
    <property type="protein sequence ID" value="KKW66961.1"/>
    <property type="molecule type" value="Genomic_DNA"/>
</dbReference>
<dbReference type="Pfam" id="PF05437">
    <property type="entry name" value="AzlD"/>
    <property type="match status" value="1"/>
</dbReference>
<dbReference type="Proteomes" id="UP000050580">
    <property type="component" value="Unassembled WGS sequence"/>
</dbReference>
<feature type="transmembrane region" description="Helical" evidence="1">
    <location>
        <begin position="98"/>
        <end position="117"/>
    </location>
</feature>
<dbReference type="STRING" id="1610491.AAV94_12885"/>
<keyword evidence="1" id="KW-1133">Transmembrane helix</keyword>
<dbReference type="OrthoDB" id="515103at2"/>
<protein>
    <submittedName>
        <fullName evidence="2">Branched-chain amino acid transporter</fullName>
    </submittedName>
</protein>
<evidence type="ECO:0000313" key="3">
    <source>
        <dbReference type="Proteomes" id="UP000050580"/>
    </source>
</evidence>